<dbReference type="CDD" id="cd01310">
    <property type="entry name" value="TatD_DNAse"/>
    <property type="match status" value="1"/>
</dbReference>
<dbReference type="InterPro" id="IPR001130">
    <property type="entry name" value="TatD-like"/>
</dbReference>
<feature type="binding site" evidence="3">
    <location>
        <position position="7"/>
    </location>
    <ligand>
        <name>a divalent metal cation</name>
        <dbReference type="ChEBI" id="CHEBI:60240"/>
        <label>1</label>
    </ligand>
</feature>
<evidence type="ECO:0000313" key="4">
    <source>
        <dbReference type="EMBL" id="GBR76303.1"/>
    </source>
</evidence>
<dbReference type="PANTHER" id="PTHR46124:SF2">
    <property type="entry name" value="D-AMINOACYL-TRNA DEACYLASE"/>
    <property type="match status" value="1"/>
</dbReference>
<feature type="binding site" evidence="3">
    <location>
        <position position="130"/>
    </location>
    <ligand>
        <name>a divalent metal cation</name>
        <dbReference type="ChEBI" id="CHEBI:60240"/>
        <label>2</label>
    </ligand>
</feature>
<dbReference type="NCBIfam" id="TIGR00010">
    <property type="entry name" value="YchF/TatD family DNA exonuclease"/>
    <property type="match status" value="1"/>
</dbReference>
<dbReference type="PANTHER" id="PTHR46124">
    <property type="entry name" value="D-AMINOACYL-TRNA DEACYLASE"/>
    <property type="match status" value="1"/>
</dbReference>
<dbReference type="InterPro" id="IPR032466">
    <property type="entry name" value="Metal_Hydrolase"/>
</dbReference>
<keyword evidence="1 3" id="KW-0479">Metal-binding</keyword>
<feature type="binding site" evidence="3">
    <location>
        <position position="203"/>
    </location>
    <ligand>
        <name>a divalent metal cation</name>
        <dbReference type="ChEBI" id="CHEBI:60240"/>
        <label>1</label>
    </ligand>
</feature>
<name>A0A388THG5_9BACT</name>
<keyword evidence="2 4" id="KW-0378">Hydrolase</keyword>
<dbReference type="AlphaFoldDB" id="A0A388THG5"/>
<dbReference type="GO" id="GO:0016788">
    <property type="term" value="F:hydrolase activity, acting on ester bonds"/>
    <property type="evidence" value="ECO:0007669"/>
    <property type="project" value="InterPro"/>
</dbReference>
<comment type="caution">
    <text evidence="4">The sequence shown here is derived from an EMBL/GenBank/DDBJ whole genome shotgun (WGS) entry which is preliminary data.</text>
</comment>
<dbReference type="FunFam" id="3.20.20.140:FF:000005">
    <property type="entry name" value="TatD family hydrolase"/>
    <property type="match status" value="1"/>
</dbReference>
<accession>A0A388THG5</accession>
<evidence type="ECO:0000256" key="3">
    <source>
        <dbReference type="PIRSR" id="PIRSR005902-1"/>
    </source>
</evidence>
<feature type="binding site" evidence="3">
    <location>
        <position position="94"/>
    </location>
    <ligand>
        <name>a divalent metal cation</name>
        <dbReference type="ChEBI" id="CHEBI:60240"/>
        <label>1</label>
    </ligand>
</feature>
<feature type="binding site" evidence="3">
    <location>
        <position position="5"/>
    </location>
    <ligand>
        <name>a divalent metal cation</name>
        <dbReference type="ChEBI" id="CHEBI:60240"/>
        <label>1</label>
    </ligand>
</feature>
<evidence type="ECO:0000256" key="1">
    <source>
        <dbReference type="ARBA" id="ARBA00022723"/>
    </source>
</evidence>
<evidence type="ECO:0000256" key="2">
    <source>
        <dbReference type="ARBA" id="ARBA00022801"/>
    </source>
</evidence>
<protein>
    <submittedName>
        <fullName evidence="4">Hydrolase TatD</fullName>
    </submittedName>
</protein>
<keyword evidence="5" id="KW-1185">Reference proteome</keyword>
<dbReference type="PIRSF" id="PIRSF005902">
    <property type="entry name" value="DNase_TatD"/>
    <property type="match status" value="1"/>
</dbReference>
<dbReference type="SUPFAM" id="SSF51556">
    <property type="entry name" value="Metallo-dependent hydrolases"/>
    <property type="match status" value="1"/>
</dbReference>
<dbReference type="Proteomes" id="UP000275925">
    <property type="component" value="Unassembled WGS sequence"/>
</dbReference>
<gene>
    <name evidence="4" type="primary">tatD</name>
    <name evidence="4" type="ORF">NO2_0873</name>
</gene>
<dbReference type="PROSITE" id="PS01090">
    <property type="entry name" value="TATD_2"/>
    <property type="match status" value="1"/>
</dbReference>
<dbReference type="GO" id="GO:0005829">
    <property type="term" value="C:cytosol"/>
    <property type="evidence" value="ECO:0007669"/>
    <property type="project" value="TreeGrafter"/>
</dbReference>
<dbReference type="PROSITE" id="PS01091">
    <property type="entry name" value="TATD_3"/>
    <property type="match status" value="1"/>
</dbReference>
<dbReference type="GO" id="GO:0004536">
    <property type="term" value="F:DNA nuclease activity"/>
    <property type="evidence" value="ECO:0007669"/>
    <property type="project" value="InterPro"/>
</dbReference>
<organism evidence="4 5">
    <name type="scientific">Candidatus Termititenax persephonae</name>
    <dbReference type="NCBI Taxonomy" id="2218525"/>
    <lineage>
        <taxon>Bacteria</taxon>
        <taxon>Bacillati</taxon>
        <taxon>Candidatus Margulisiibacteriota</taxon>
        <taxon>Candidatus Termititenacia</taxon>
        <taxon>Candidatus Termititenacales</taxon>
        <taxon>Candidatus Termititenacaceae</taxon>
        <taxon>Candidatus Termititenax</taxon>
    </lineage>
</organism>
<dbReference type="PROSITE" id="PS01137">
    <property type="entry name" value="TATD_1"/>
    <property type="match status" value="1"/>
</dbReference>
<sequence>MFDTHAHLNLEPLGKEPPEEIVRRAKEQGVTKIINIGIDIASSQQSVALAAQIPEVYAAVGIHPQEAGSAYNDAQIFRELERLLGQKKVVALGEVGLDYYRNPVAPSVQKQVLEWQLRLALENDKPLIVHNRDADEDVYAILKYYKCAKVVFHCYGRDREFTRKLLDLGWLVSFTGNITFPKNRQGQDAVIYTPLDSIMIETDCPFMAPVPHRGQTNEPAFVRLVAEKIAELKGVDWEQVEQATDANARQFFAIGRD</sequence>
<dbReference type="InterPro" id="IPR015991">
    <property type="entry name" value="TatD/YcfH-like"/>
</dbReference>
<evidence type="ECO:0000313" key="5">
    <source>
        <dbReference type="Proteomes" id="UP000275925"/>
    </source>
</evidence>
<reference evidence="4 5" key="1">
    <citation type="journal article" date="2019" name="ISME J.">
        <title>Genome analyses of uncultured TG2/ZB3 bacteria in 'Margulisbacteria' specifically attached to ectosymbiotic spirochetes of protists in the termite gut.</title>
        <authorList>
            <person name="Utami Y.D."/>
            <person name="Kuwahara H."/>
            <person name="Igai K."/>
            <person name="Murakami T."/>
            <person name="Sugaya K."/>
            <person name="Morikawa T."/>
            <person name="Nagura Y."/>
            <person name="Yuki M."/>
            <person name="Deevong P."/>
            <person name="Inoue T."/>
            <person name="Kihara K."/>
            <person name="Lo N."/>
            <person name="Yamada A."/>
            <person name="Ohkuma M."/>
            <person name="Hongoh Y."/>
        </authorList>
    </citation>
    <scope>NUCLEOTIDE SEQUENCE [LARGE SCALE GENOMIC DNA]</scope>
    <source>
        <strain evidence="4">NkOx7-02</strain>
    </source>
</reference>
<dbReference type="Pfam" id="PF01026">
    <property type="entry name" value="TatD_DNase"/>
    <property type="match status" value="1"/>
</dbReference>
<proteinExistence type="predicted"/>
<dbReference type="GO" id="GO:0046872">
    <property type="term" value="F:metal ion binding"/>
    <property type="evidence" value="ECO:0007669"/>
    <property type="project" value="UniProtKB-KW"/>
</dbReference>
<dbReference type="EMBL" id="BGZO01000023">
    <property type="protein sequence ID" value="GBR76303.1"/>
    <property type="molecule type" value="Genomic_DNA"/>
</dbReference>
<dbReference type="Gene3D" id="3.20.20.140">
    <property type="entry name" value="Metal-dependent hydrolases"/>
    <property type="match status" value="1"/>
</dbReference>
<feature type="binding site" evidence="3">
    <location>
        <position position="153"/>
    </location>
    <ligand>
        <name>a divalent metal cation</name>
        <dbReference type="ChEBI" id="CHEBI:60240"/>
        <label>2</label>
    </ligand>
</feature>
<dbReference type="InterPro" id="IPR018228">
    <property type="entry name" value="DNase_TatD-rel_CS"/>
</dbReference>